<organism evidence="2 3">
    <name type="scientific">Mycena pura</name>
    <dbReference type="NCBI Taxonomy" id="153505"/>
    <lineage>
        <taxon>Eukaryota</taxon>
        <taxon>Fungi</taxon>
        <taxon>Dikarya</taxon>
        <taxon>Basidiomycota</taxon>
        <taxon>Agaricomycotina</taxon>
        <taxon>Agaricomycetes</taxon>
        <taxon>Agaricomycetidae</taxon>
        <taxon>Agaricales</taxon>
        <taxon>Marasmiineae</taxon>
        <taxon>Mycenaceae</taxon>
        <taxon>Mycena</taxon>
    </lineage>
</organism>
<keyword evidence="3" id="KW-1185">Reference proteome</keyword>
<evidence type="ECO:0000256" key="1">
    <source>
        <dbReference type="SAM" id="MobiDB-lite"/>
    </source>
</evidence>
<dbReference type="Proteomes" id="UP001219525">
    <property type="component" value="Unassembled WGS sequence"/>
</dbReference>
<feature type="region of interest" description="Disordered" evidence="1">
    <location>
        <begin position="1"/>
        <end position="121"/>
    </location>
</feature>
<evidence type="ECO:0000313" key="2">
    <source>
        <dbReference type="EMBL" id="KAJ7221283.1"/>
    </source>
</evidence>
<feature type="compositionally biased region" description="Low complexity" evidence="1">
    <location>
        <begin position="110"/>
        <end position="121"/>
    </location>
</feature>
<comment type="caution">
    <text evidence="2">The sequence shown here is derived from an EMBL/GenBank/DDBJ whole genome shotgun (WGS) entry which is preliminary data.</text>
</comment>
<feature type="compositionally biased region" description="Basic residues" evidence="1">
    <location>
        <begin position="98"/>
        <end position="108"/>
    </location>
</feature>
<dbReference type="AlphaFoldDB" id="A0AAD6VS67"/>
<evidence type="ECO:0000313" key="3">
    <source>
        <dbReference type="Proteomes" id="UP001219525"/>
    </source>
</evidence>
<protein>
    <submittedName>
        <fullName evidence="2">Uncharacterized protein</fullName>
    </submittedName>
</protein>
<dbReference type="EMBL" id="JARJCW010000008">
    <property type="protein sequence ID" value="KAJ7221283.1"/>
    <property type="molecule type" value="Genomic_DNA"/>
</dbReference>
<gene>
    <name evidence="2" type="ORF">GGX14DRAFT_429390</name>
</gene>
<proteinExistence type="predicted"/>
<name>A0AAD6VS67_9AGAR</name>
<sequence>MEGTADALHHRTSSVTAHAPLQHTSSHRTHTLHSPNSRQHHALRQVARHRRARRRVVRQPRCQAGARARSRRPRGSCAPTERGPARDALRGFPDGGHRRQSPHPRPRYASRLPSPNPRSLPNLAETIIATSGGTTDPSASVIPLVSNLVDALNDAATTLAAAQPGDVGATNDALAGLVNSILNDLFQALNTLIPQTGLTPTVGGLDGAVAALLAALNASAIPGLLAAVGGLCVVFL</sequence>
<feature type="compositionally biased region" description="Basic residues" evidence="1">
    <location>
        <begin position="38"/>
        <end position="58"/>
    </location>
</feature>
<reference evidence="2" key="1">
    <citation type="submission" date="2023-03" db="EMBL/GenBank/DDBJ databases">
        <title>Massive genome expansion in bonnet fungi (Mycena s.s.) driven by repeated elements and novel gene families across ecological guilds.</title>
        <authorList>
            <consortium name="Lawrence Berkeley National Laboratory"/>
            <person name="Harder C.B."/>
            <person name="Miyauchi S."/>
            <person name="Viragh M."/>
            <person name="Kuo A."/>
            <person name="Thoen E."/>
            <person name="Andreopoulos B."/>
            <person name="Lu D."/>
            <person name="Skrede I."/>
            <person name="Drula E."/>
            <person name="Henrissat B."/>
            <person name="Morin E."/>
            <person name="Kohler A."/>
            <person name="Barry K."/>
            <person name="LaButti K."/>
            <person name="Morin E."/>
            <person name="Salamov A."/>
            <person name="Lipzen A."/>
            <person name="Mereny Z."/>
            <person name="Hegedus B."/>
            <person name="Baldrian P."/>
            <person name="Stursova M."/>
            <person name="Weitz H."/>
            <person name="Taylor A."/>
            <person name="Grigoriev I.V."/>
            <person name="Nagy L.G."/>
            <person name="Martin F."/>
            <person name="Kauserud H."/>
        </authorList>
    </citation>
    <scope>NUCLEOTIDE SEQUENCE</scope>
    <source>
        <strain evidence="2">9144</strain>
    </source>
</reference>
<accession>A0AAD6VS67</accession>